<dbReference type="AlphaFoldDB" id="I3J6C4"/>
<dbReference type="PANTHER" id="PTHR11958:SF109">
    <property type="entry name" value="EXCITATORY AMINO ACID TRANSPORTER 3"/>
    <property type="match status" value="1"/>
</dbReference>
<dbReference type="InterPro" id="IPR036458">
    <property type="entry name" value="Na:dicarbo_symporter_sf"/>
</dbReference>
<dbReference type="GeneTree" id="ENSGT00940000155397"/>
<evidence type="ECO:0000313" key="13">
    <source>
        <dbReference type="Proteomes" id="UP000005207"/>
    </source>
</evidence>
<keyword evidence="2 11" id="KW-0813">Transport</keyword>
<organism evidence="12 13">
    <name type="scientific">Oreochromis niloticus</name>
    <name type="common">Nile tilapia</name>
    <name type="synonym">Tilapia nilotica</name>
    <dbReference type="NCBI Taxonomy" id="8128"/>
    <lineage>
        <taxon>Eukaryota</taxon>
        <taxon>Metazoa</taxon>
        <taxon>Chordata</taxon>
        <taxon>Craniata</taxon>
        <taxon>Vertebrata</taxon>
        <taxon>Euteleostomi</taxon>
        <taxon>Actinopterygii</taxon>
        <taxon>Neopterygii</taxon>
        <taxon>Teleostei</taxon>
        <taxon>Neoteleostei</taxon>
        <taxon>Acanthomorphata</taxon>
        <taxon>Ovalentaria</taxon>
        <taxon>Cichlomorphae</taxon>
        <taxon>Cichliformes</taxon>
        <taxon>Cichlidae</taxon>
        <taxon>African cichlids</taxon>
        <taxon>Pseudocrenilabrinae</taxon>
        <taxon>Oreochromini</taxon>
        <taxon>Oreochromis</taxon>
    </lineage>
</organism>
<dbReference type="PANTHER" id="PTHR11958">
    <property type="entry name" value="SODIUM/DICARBOXYLATE SYMPORTER-RELATED"/>
    <property type="match status" value="1"/>
</dbReference>
<evidence type="ECO:0000256" key="6">
    <source>
        <dbReference type="ARBA" id="ARBA00022723"/>
    </source>
</evidence>
<dbReference type="GO" id="GO:0005886">
    <property type="term" value="C:plasma membrane"/>
    <property type="evidence" value="ECO:0007669"/>
    <property type="project" value="UniProtKB-SubCell"/>
</dbReference>
<dbReference type="GO" id="GO:0005313">
    <property type="term" value="F:L-glutamate transmembrane transporter activity"/>
    <property type="evidence" value="ECO:0007669"/>
    <property type="project" value="TreeGrafter"/>
</dbReference>
<keyword evidence="4" id="KW-0597">Phosphoprotein</keyword>
<accession>I3J6C4</accession>
<evidence type="ECO:0000256" key="10">
    <source>
        <dbReference type="ARBA" id="ARBA00023136"/>
    </source>
</evidence>
<dbReference type="GO" id="GO:0015501">
    <property type="term" value="F:glutamate:sodium symporter activity"/>
    <property type="evidence" value="ECO:0007669"/>
    <property type="project" value="TreeGrafter"/>
</dbReference>
<dbReference type="OMA" id="INWILTI"/>
<dbReference type="Pfam" id="PF00375">
    <property type="entry name" value="SDF"/>
    <property type="match status" value="1"/>
</dbReference>
<comment type="similarity">
    <text evidence="11">Belongs to the dicarboxylate/amino acid:cation symporter (DAACS) (TC 2.A.23) family.</text>
</comment>
<dbReference type="SUPFAM" id="SSF118215">
    <property type="entry name" value="Proton glutamate symport protein"/>
    <property type="match status" value="1"/>
</dbReference>
<evidence type="ECO:0000256" key="8">
    <source>
        <dbReference type="ARBA" id="ARBA00022989"/>
    </source>
</evidence>
<dbReference type="STRING" id="8128.ENSONIP00000004414"/>
<comment type="subcellular location">
    <subcellularLocation>
        <location evidence="1">Cell membrane</location>
        <topology evidence="1">Multi-pass membrane protein</topology>
    </subcellularLocation>
    <subcellularLocation>
        <location evidence="11">Membrane</location>
        <topology evidence="11">Multi-pass membrane protein</topology>
    </subcellularLocation>
</comment>
<feature type="transmembrane region" description="Helical" evidence="11">
    <location>
        <begin position="33"/>
        <end position="54"/>
    </location>
</feature>
<dbReference type="InParanoid" id="I3J6C4"/>
<keyword evidence="5 11" id="KW-0812">Transmembrane</keyword>
<comment type="caution">
    <text evidence="11">Lacks conserved residue(s) required for the propagation of feature annotation.</text>
</comment>
<gene>
    <name evidence="12" type="primary">LOC100700566</name>
</gene>
<evidence type="ECO:0000256" key="7">
    <source>
        <dbReference type="ARBA" id="ARBA00022970"/>
    </source>
</evidence>
<dbReference type="GO" id="GO:0033229">
    <property type="term" value="F:cysteine transmembrane transporter activity"/>
    <property type="evidence" value="ECO:0007669"/>
    <property type="project" value="TreeGrafter"/>
</dbReference>
<dbReference type="Ensembl" id="ENSONIT00000004416.2">
    <property type="protein sequence ID" value="ENSONIP00000004414.1"/>
    <property type="gene ID" value="ENSONIG00000003505.2"/>
</dbReference>
<sequence>MSFIFGLALRNMGETGKLLVDIINAVNEATKEVVKMIIGFVPIGVMFMTASYVIEVGEKWDAVLKLGKFTAVVITGLFIHAGVILPLIYVMFVRQNPFPIIKGISPALLRTLLISRSHAVSLTYTCCEEIINVDKRITRFMLPIGINANMDGTALYEVAAAVFIAQLNSMRLNWSQLFTIGVTVAVSAIGEAGIPATGTATTLFILTVVGIPVRDASLLLVIEWLLDRCNGTVNVLGDCVGVALVQHLSRQELQKMDELGIHHPRDRTSKCDIEDIHSASTSSH</sequence>
<dbReference type="GO" id="GO:0046872">
    <property type="term" value="F:metal ion binding"/>
    <property type="evidence" value="ECO:0007669"/>
    <property type="project" value="UniProtKB-KW"/>
</dbReference>
<keyword evidence="8 11" id="KW-1133">Transmembrane helix</keyword>
<proteinExistence type="inferred from homology"/>
<keyword evidence="11" id="KW-0769">Symport</keyword>
<dbReference type="HOGENOM" id="CLU_019375_6_0_1"/>
<feature type="transmembrane region" description="Helical" evidence="11">
    <location>
        <begin position="66"/>
        <end position="92"/>
    </location>
</feature>
<evidence type="ECO:0000313" key="12">
    <source>
        <dbReference type="Ensembl" id="ENSONIP00000004414.1"/>
    </source>
</evidence>
<dbReference type="InterPro" id="IPR001991">
    <property type="entry name" value="Na-dicarboxylate_symporter"/>
</dbReference>
<reference evidence="12" key="2">
    <citation type="submission" date="2025-08" db="UniProtKB">
        <authorList>
            <consortium name="Ensembl"/>
        </authorList>
    </citation>
    <scope>IDENTIFICATION</scope>
</reference>
<keyword evidence="9" id="KW-0915">Sodium</keyword>
<dbReference type="InterPro" id="IPR050746">
    <property type="entry name" value="DAACS"/>
</dbReference>
<protein>
    <recommendedName>
        <fullName evidence="11">Amino acid transporter</fullName>
    </recommendedName>
</protein>
<dbReference type="Gene3D" id="1.10.3860.10">
    <property type="entry name" value="Sodium:dicarboxylate symporter"/>
    <property type="match status" value="1"/>
</dbReference>
<keyword evidence="10 11" id="KW-0472">Membrane</keyword>
<evidence type="ECO:0000256" key="2">
    <source>
        <dbReference type="ARBA" id="ARBA00022448"/>
    </source>
</evidence>
<keyword evidence="13" id="KW-1185">Reference proteome</keyword>
<dbReference type="Proteomes" id="UP000005207">
    <property type="component" value="Linkage group LG6"/>
</dbReference>
<dbReference type="PRINTS" id="PR00173">
    <property type="entry name" value="EDTRNSPORT"/>
</dbReference>
<keyword evidence="6" id="KW-0479">Metal-binding</keyword>
<keyword evidence="7" id="KW-0029">Amino-acid transport</keyword>
<evidence type="ECO:0000256" key="4">
    <source>
        <dbReference type="ARBA" id="ARBA00022553"/>
    </source>
</evidence>
<evidence type="ECO:0000256" key="11">
    <source>
        <dbReference type="RuleBase" id="RU361216"/>
    </source>
</evidence>
<evidence type="ECO:0000256" key="3">
    <source>
        <dbReference type="ARBA" id="ARBA00022475"/>
    </source>
</evidence>
<evidence type="ECO:0000256" key="9">
    <source>
        <dbReference type="ARBA" id="ARBA00023053"/>
    </source>
</evidence>
<evidence type="ECO:0000256" key="1">
    <source>
        <dbReference type="ARBA" id="ARBA00004651"/>
    </source>
</evidence>
<name>I3J6C4_ORENI</name>
<reference evidence="12" key="3">
    <citation type="submission" date="2025-09" db="UniProtKB">
        <authorList>
            <consortium name="Ensembl"/>
        </authorList>
    </citation>
    <scope>IDENTIFICATION</scope>
</reference>
<dbReference type="eggNOG" id="KOG3787">
    <property type="taxonomic scope" value="Eukaryota"/>
</dbReference>
<reference evidence="13" key="1">
    <citation type="submission" date="2012-01" db="EMBL/GenBank/DDBJ databases">
        <title>The Genome Sequence of Oreochromis niloticus (Nile Tilapia).</title>
        <authorList>
            <consortium name="Broad Institute Genome Assembly Team"/>
            <consortium name="Broad Institute Sequencing Platform"/>
            <person name="Di Palma F."/>
            <person name="Johnson J."/>
            <person name="Lander E.S."/>
            <person name="Lindblad-Toh K."/>
        </authorList>
    </citation>
    <scope>NUCLEOTIDE SEQUENCE [LARGE SCALE GENOMIC DNA]</scope>
</reference>
<evidence type="ECO:0000256" key="5">
    <source>
        <dbReference type="ARBA" id="ARBA00022692"/>
    </source>
</evidence>
<keyword evidence="3" id="KW-1003">Cell membrane</keyword>